<evidence type="ECO:0000256" key="1">
    <source>
        <dbReference type="SAM" id="MobiDB-lite"/>
    </source>
</evidence>
<name>A0A1D6FM78_MAIZE</name>
<feature type="compositionally biased region" description="Basic residues" evidence="1">
    <location>
        <begin position="50"/>
        <end position="63"/>
    </location>
</feature>
<gene>
    <name evidence="2" type="ORF">ZEAMMB73_Zm00001d009824</name>
</gene>
<accession>A0A1D6FM78</accession>
<proteinExistence type="predicted"/>
<sequence>MTRSSSSSSPRAPMTLTSCQEVGRGMSSGCTRWCGGRGSRHWRQTTPPSSRHRKSRKASKLLGKRGGERSDESWDRTERRVTSKQARE</sequence>
<evidence type="ECO:0000313" key="2">
    <source>
        <dbReference type="EMBL" id="AQK92771.1"/>
    </source>
</evidence>
<dbReference type="EMBL" id="CM000784">
    <property type="protein sequence ID" value="AQK92771.1"/>
    <property type="molecule type" value="Genomic_DNA"/>
</dbReference>
<feature type="compositionally biased region" description="Basic and acidic residues" evidence="1">
    <location>
        <begin position="65"/>
        <end position="88"/>
    </location>
</feature>
<dbReference type="AlphaFoldDB" id="A0A1D6FM78"/>
<feature type="region of interest" description="Disordered" evidence="1">
    <location>
        <begin position="1"/>
        <end position="88"/>
    </location>
</feature>
<protein>
    <submittedName>
        <fullName evidence="2">OSJNBa0059D20.8-like protein</fullName>
    </submittedName>
</protein>
<reference evidence="2" key="1">
    <citation type="submission" date="2015-12" db="EMBL/GenBank/DDBJ databases">
        <title>Update maize B73 reference genome by single molecule sequencing technologies.</title>
        <authorList>
            <consortium name="Maize Genome Sequencing Project"/>
            <person name="Ware D."/>
        </authorList>
    </citation>
    <scope>NUCLEOTIDE SEQUENCE</scope>
    <source>
        <tissue evidence="2">Seedling</tissue>
    </source>
</reference>
<organism evidence="2">
    <name type="scientific">Zea mays</name>
    <name type="common">Maize</name>
    <dbReference type="NCBI Taxonomy" id="4577"/>
    <lineage>
        <taxon>Eukaryota</taxon>
        <taxon>Viridiplantae</taxon>
        <taxon>Streptophyta</taxon>
        <taxon>Embryophyta</taxon>
        <taxon>Tracheophyta</taxon>
        <taxon>Spermatophyta</taxon>
        <taxon>Magnoliopsida</taxon>
        <taxon>Liliopsida</taxon>
        <taxon>Poales</taxon>
        <taxon>Poaceae</taxon>
        <taxon>PACMAD clade</taxon>
        <taxon>Panicoideae</taxon>
        <taxon>Andropogonodae</taxon>
        <taxon>Andropogoneae</taxon>
        <taxon>Tripsacinae</taxon>
        <taxon>Zea</taxon>
    </lineage>
</organism>